<sequence>MRRPSTRRALGTLAATAAAALLAVTGCGDGGHESTTGPAAPDLNRAPAGVHWQTWQGVALPVSSTDGPADIDAAATGYSHTPQGAALAAIQHSIRTMLAPDDSWPTIAARSLVPLSPGADAWKLTRVLVSKIKTDPAAVPRIAGYKITSWSPGRAAVTVYTTYSDASVLASDTTVTWTAGDWRLLLPDPAAKIVTQHDVPAVPADAVRLEAQR</sequence>
<feature type="domain" description="DUF8175" evidence="2">
    <location>
        <begin position="40"/>
        <end position="191"/>
    </location>
</feature>
<name>A0A291RZ38_9NOCA</name>
<keyword evidence="3" id="KW-0614">Plasmid</keyword>
<evidence type="ECO:0000256" key="1">
    <source>
        <dbReference type="SAM" id="SignalP"/>
    </source>
</evidence>
<evidence type="ECO:0000313" key="3">
    <source>
        <dbReference type="EMBL" id="ATL72544.1"/>
    </source>
</evidence>
<evidence type="ECO:0000313" key="4">
    <source>
        <dbReference type="Proteomes" id="UP000221961"/>
    </source>
</evidence>
<dbReference type="GeneID" id="88363416"/>
<dbReference type="EMBL" id="CP023779">
    <property type="protein sequence ID" value="ATL72544.1"/>
    <property type="molecule type" value="Genomic_DNA"/>
</dbReference>
<organism evidence="3 4">
    <name type="scientific">Nocardia terpenica</name>
    <dbReference type="NCBI Taxonomy" id="455432"/>
    <lineage>
        <taxon>Bacteria</taxon>
        <taxon>Bacillati</taxon>
        <taxon>Actinomycetota</taxon>
        <taxon>Actinomycetes</taxon>
        <taxon>Mycobacteriales</taxon>
        <taxon>Nocardiaceae</taxon>
        <taxon>Nocardia</taxon>
    </lineage>
</organism>
<proteinExistence type="predicted"/>
<keyword evidence="1" id="KW-0732">Signal</keyword>
<evidence type="ECO:0000259" key="2">
    <source>
        <dbReference type="Pfam" id="PF26526"/>
    </source>
</evidence>
<dbReference type="KEGG" id="ntp:CRH09_39945"/>
<gene>
    <name evidence="3" type="ORF">CRH09_39945</name>
</gene>
<dbReference type="Pfam" id="PF26526">
    <property type="entry name" value="DUF8175"/>
    <property type="match status" value="1"/>
</dbReference>
<reference evidence="3 4" key="1">
    <citation type="submission" date="2017-10" db="EMBL/GenBank/DDBJ databases">
        <title>Comparative genomics between pathogenic Norcardia.</title>
        <authorList>
            <person name="Zeng L."/>
        </authorList>
    </citation>
    <scope>NUCLEOTIDE SEQUENCE [LARGE SCALE GENOMIC DNA]</scope>
    <source>
        <strain evidence="3 4">NC_YFY_NT001</strain>
        <plasmid evidence="4">Plasmid p_nc_yfy_nt001</plasmid>
    </source>
</reference>
<dbReference type="AlphaFoldDB" id="A0A291RZ38"/>
<protein>
    <recommendedName>
        <fullName evidence="2">DUF8175 domain-containing protein</fullName>
    </recommendedName>
</protein>
<feature type="signal peptide" evidence="1">
    <location>
        <begin position="1"/>
        <end position="23"/>
    </location>
</feature>
<dbReference type="RefSeq" id="WP_098699337.1">
    <property type="nucleotide sequence ID" value="NZ_CP023779.1"/>
</dbReference>
<geneLocation type="plasmid" evidence="4">
    <name>p_nc_yfy_nt001</name>
</geneLocation>
<dbReference type="PROSITE" id="PS51257">
    <property type="entry name" value="PROKAR_LIPOPROTEIN"/>
    <property type="match status" value="1"/>
</dbReference>
<dbReference type="InterPro" id="IPR058488">
    <property type="entry name" value="DUF8175"/>
</dbReference>
<accession>A0A291RZ38</accession>
<dbReference type="Proteomes" id="UP000221961">
    <property type="component" value="Plasmid p_NC_YFY_NT001"/>
</dbReference>
<feature type="chain" id="PRO_5038840847" description="DUF8175 domain-containing protein" evidence="1">
    <location>
        <begin position="24"/>
        <end position="213"/>
    </location>
</feature>